<protein>
    <submittedName>
        <fullName evidence="1">Uncharacterized protein</fullName>
    </submittedName>
</protein>
<name>A0A290X0J7_9BURK</name>
<reference evidence="1 2" key="1">
    <citation type="submission" date="2017-09" db="EMBL/GenBank/DDBJ databases">
        <title>Complete genome sequence of Janthinobacterium svalbardensis PAMC 27463.</title>
        <authorList>
            <person name="Cho Y.-J."/>
            <person name="Cho A."/>
            <person name="Kim O.-S."/>
            <person name="Lee J.-I."/>
        </authorList>
    </citation>
    <scope>NUCLEOTIDE SEQUENCE [LARGE SCALE GENOMIC DNA]</scope>
    <source>
        <strain evidence="1 2">PAMC 27463</strain>
    </source>
</reference>
<dbReference type="EMBL" id="CP023422">
    <property type="protein sequence ID" value="ATD62386.1"/>
    <property type="molecule type" value="Genomic_DNA"/>
</dbReference>
<evidence type="ECO:0000313" key="1">
    <source>
        <dbReference type="EMBL" id="ATD62386.1"/>
    </source>
</evidence>
<keyword evidence="2" id="KW-1185">Reference proteome</keyword>
<proteinExistence type="predicted"/>
<evidence type="ECO:0000313" key="2">
    <source>
        <dbReference type="Proteomes" id="UP000218437"/>
    </source>
</evidence>
<sequence>MPHDDRRGIQTIDQETIMDMKVEHRTGSNLALEETDAPMEQEGKSAKGAAAQDLNLSAAAFTTYYVWTANGVHPSVNFANANVKANSRVLLNISEYGATPQDRFIGSARMAVYNIAPYNGGFRAWVDISWGSPLKVRFDVFVDP</sequence>
<organism evidence="1 2">
    <name type="scientific">Janthinobacterium svalbardensis</name>
    <dbReference type="NCBI Taxonomy" id="368607"/>
    <lineage>
        <taxon>Bacteria</taxon>
        <taxon>Pseudomonadati</taxon>
        <taxon>Pseudomonadota</taxon>
        <taxon>Betaproteobacteria</taxon>
        <taxon>Burkholderiales</taxon>
        <taxon>Oxalobacteraceae</taxon>
        <taxon>Janthinobacterium</taxon>
    </lineage>
</organism>
<dbReference type="Proteomes" id="UP000218437">
    <property type="component" value="Chromosome"/>
</dbReference>
<dbReference type="KEGG" id="jsv:CNX70_21230"/>
<dbReference type="AlphaFoldDB" id="A0A290X0J7"/>
<gene>
    <name evidence="1" type="ORF">CNX70_21230</name>
</gene>
<accession>A0A290X0J7</accession>